<name>D8LXH5_BLAHO</name>
<evidence type="ECO:0000256" key="1">
    <source>
        <dbReference type="SAM" id="MobiDB-lite"/>
    </source>
</evidence>
<dbReference type="GeneID" id="24922343"/>
<gene>
    <name evidence="3" type="ORF">GSBLH_T00006218001</name>
</gene>
<evidence type="ECO:0000313" key="3">
    <source>
        <dbReference type="EMBL" id="CBK20970.2"/>
    </source>
</evidence>
<accession>D8LXH5</accession>
<keyword evidence="4" id="KW-1185">Reference proteome</keyword>
<dbReference type="RefSeq" id="XP_012895018.1">
    <property type="nucleotide sequence ID" value="XM_013039564.1"/>
</dbReference>
<dbReference type="InterPro" id="IPR007052">
    <property type="entry name" value="CS_dom"/>
</dbReference>
<dbReference type="EMBL" id="FN668639">
    <property type="protein sequence ID" value="CBK20970.2"/>
    <property type="molecule type" value="Genomic_DNA"/>
</dbReference>
<dbReference type="InParanoid" id="D8LXH5"/>
<dbReference type="CDD" id="cd06463">
    <property type="entry name" value="p23_like"/>
    <property type="match status" value="1"/>
</dbReference>
<proteinExistence type="predicted"/>
<dbReference type="InterPro" id="IPR008978">
    <property type="entry name" value="HSP20-like_chaperone"/>
</dbReference>
<sequence>MCIERSWWNLAAKAIEKFQSLETPIQKEFTHAIQEKNIQIRKLQSIFNAHKQKATMIPPAYQWADGIDEVALNIKLAHKWDAPATLECDDISVNFTETHFQLLARWFVFLDCLLVSSPSSGKTFHMNIKLHADVIPANCTWSRAAVSRIVVNMKKAERGKWSSLLGEGFKMPRNSHKWYSMQEQIDKADKERLDVENIAKKMEERRREKELREEEDRRMEERKNRKKKAMA</sequence>
<dbReference type="Proteomes" id="UP000008312">
    <property type="component" value="Unassembled WGS sequence"/>
</dbReference>
<organism evidence="3">
    <name type="scientific">Blastocystis hominis</name>
    <dbReference type="NCBI Taxonomy" id="12968"/>
    <lineage>
        <taxon>Eukaryota</taxon>
        <taxon>Sar</taxon>
        <taxon>Stramenopiles</taxon>
        <taxon>Bigyra</taxon>
        <taxon>Opalozoa</taxon>
        <taxon>Opalinata</taxon>
        <taxon>Blastocystidae</taxon>
        <taxon>Blastocystis</taxon>
    </lineage>
</organism>
<dbReference type="AlphaFoldDB" id="D8LXH5"/>
<feature type="region of interest" description="Disordered" evidence="1">
    <location>
        <begin position="200"/>
        <end position="231"/>
    </location>
</feature>
<protein>
    <recommendedName>
        <fullName evidence="2">CS domain-containing protein</fullName>
    </recommendedName>
</protein>
<dbReference type="OrthoDB" id="1898560at2759"/>
<evidence type="ECO:0000259" key="2">
    <source>
        <dbReference type="PROSITE" id="PS51203"/>
    </source>
</evidence>
<reference evidence="3" key="1">
    <citation type="submission" date="2010-02" db="EMBL/GenBank/DDBJ databases">
        <title>Sequencing and annotation of the Blastocystis hominis genome.</title>
        <authorList>
            <person name="Wincker P."/>
        </authorList>
    </citation>
    <scope>NUCLEOTIDE SEQUENCE</scope>
    <source>
        <strain evidence="3">Singapore isolate B</strain>
    </source>
</reference>
<dbReference type="SUPFAM" id="SSF49764">
    <property type="entry name" value="HSP20-like chaperones"/>
    <property type="match status" value="1"/>
</dbReference>
<evidence type="ECO:0000313" key="4">
    <source>
        <dbReference type="Proteomes" id="UP000008312"/>
    </source>
</evidence>
<feature type="domain" description="CS" evidence="2">
    <location>
        <begin position="56"/>
        <end position="165"/>
    </location>
</feature>
<dbReference type="PROSITE" id="PS51203">
    <property type="entry name" value="CS"/>
    <property type="match status" value="1"/>
</dbReference>
<feature type="compositionally biased region" description="Basic and acidic residues" evidence="1">
    <location>
        <begin position="200"/>
        <end position="223"/>
    </location>
</feature>
<dbReference type="Gene3D" id="2.60.40.790">
    <property type="match status" value="1"/>
</dbReference>